<dbReference type="Proteomes" id="UP000006044">
    <property type="component" value="Unassembled WGS sequence"/>
</dbReference>
<dbReference type="PROSITE" id="PS51257">
    <property type="entry name" value="PROKAR_LIPOPROTEIN"/>
    <property type="match status" value="1"/>
</dbReference>
<accession>K0X4Y0</accession>
<dbReference type="HOGENOM" id="CLU_192000_0_0_10"/>
<dbReference type="EMBL" id="ADLE01000001">
    <property type="protein sequence ID" value="EJZ66472.1"/>
    <property type="molecule type" value="Genomic_DNA"/>
</dbReference>
<keyword evidence="1" id="KW-0732">Signal</keyword>
<gene>
    <name evidence="2" type="ORF">HMPREF9448_00650</name>
</gene>
<name>K0X4Y0_9BACT</name>
<evidence type="ECO:0000313" key="2">
    <source>
        <dbReference type="EMBL" id="EJZ66472.1"/>
    </source>
</evidence>
<dbReference type="GeneID" id="77847981"/>
<evidence type="ECO:0000313" key="3">
    <source>
        <dbReference type="Proteomes" id="UP000006044"/>
    </source>
</evidence>
<feature type="chain" id="PRO_5003844401" description="Lipoprotein" evidence="1">
    <location>
        <begin position="25"/>
        <end position="85"/>
    </location>
</feature>
<protein>
    <recommendedName>
        <fullName evidence="4">Lipoprotein</fullName>
    </recommendedName>
</protein>
<sequence length="85" mass="9751">MKKTTLLFILFLTGLMACSTPVTPEDKPKQQNNAAPAFQLFPTTNMWTFIKLDTRNGRMWQVQWAIDVDQRLVIPINPTQNSTNL</sequence>
<dbReference type="OrthoDB" id="674844at2"/>
<evidence type="ECO:0000256" key="1">
    <source>
        <dbReference type="SAM" id="SignalP"/>
    </source>
</evidence>
<dbReference type="STRING" id="742726.HMPREF9448_00650"/>
<keyword evidence="3" id="KW-1185">Reference proteome</keyword>
<feature type="signal peptide" evidence="1">
    <location>
        <begin position="1"/>
        <end position="24"/>
    </location>
</feature>
<proteinExistence type="predicted"/>
<dbReference type="AlphaFoldDB" id="K0X4Y0"/>
<reference evidence="2 3" key="1">
    <citation type="submission" date="2012-08" db="EMBL/GenBank/DDBJ databases">
        <title>The Genome Sequence of Barnesiella intestinihominis YIT 11860.</title>
        <authorList>
            <consortium name="The Broad Institute Genome Sequencing Platform"/>
            <person name="Earl A."/>
            <person name="Ward D."/>
            <person name="Feldgarden M."/>
            <person name="Gevers D."/>
            <person name="Morotomi M."/>
            <person name="Walker B."/>
            <person name="Young S.K."/>
            <person name="Zeng Q."/>
            <person name="Gargeya S."/>
            <person name="Fitzgerald M."/>
            <person name="Haas B."/>
            <person name="Abouelleil A."/>
            <person name="Alvarado L."/>
            <person name="Arachchi H.M."/>
            <person name="Berlin A.M."/>
            <person name="Chapman S.B."/>
            <person name="Goldberg J."/>
            <person name="Griggs A."/>
            <person name="Gujja S."/>
            <person name="Hansen M."/>
            <person name="Howarth C."/>
            <person name="Imamovic A."/>
            <person name="Larimer J."/>
            <person name="McCowen C."/>
            <person name="Montmayeur A."/>
            <person name="Murphy C."/>
            <person name="Neiman D."/>
            <person name="Pearson M."/>
            <person name="Priest M."/>
            <person name="Roberts A."/>
            <person name="Saif S."/>
            <person name="Shea T."/>
            <person name="Sisk P."/>
            <person name="Sykes S."/>
            <person name="Wortman J."/>
            <person name="Nusbaum C."/>
            <person name="Birren B."/>
        </authorList>
    </citation>
    <scope>NUCLEOTIDE SEQUENCE [LARGE SCALE GENOMIC DNA]</scope>
    <source>
        <strain evidence="2 3">YIT 11860</strain>
    </source>
</reference>
<comment type="caution">
    <text evidence="2">The sequence shown here is derived from an EMBL/GenBank/DDBJ whole genome shotgun (WGS) entry which is preliminary data.</text>
</comment>
<organism evidence="2 3">
    <name type="scientific">Barnesiella intestinihominis YIT 11860</name>
    <dbReference type="NCBI Taxonomy" id="742726"/>
    <lineage>
        <taxon>Bacteria</taxon>
        <taxon>Pseudomonadati</taxon>
        <taxon>Bacteroidota</taxon>
        <taxon>Bacteroidia</taxon>
        <taxon>Bacteroidales</taxon>
        <taxon>Barnesiellaceae</taxon>
        <taxon>Barnesiella</taxon>
    </lineage>
</organism>
<dbReference type="RefSeq" id="WP_008861146.1">
    <property type="nucleotide sequence ID" value="NZ_JH815203.1"/>
</dbReference>
<dbReference type="eggNOG" id="ENOG503363G">
    <property type="taxonomic scope" value="Bacteria"/>
</dbReference>
<evidence type="ECO:0008006" key="4">
    <source>
        <dbReference type="Google" id="ProtNLM"/>
    </source>
</evidence>